<sequence>MFRSRRAPRLAAAFASATLLLATATACGGDDPASDSSKAGAEANSSGESAFPVSVDHKYGRTTIKSEPQRIVTVGLTDQDAVLALGKVPVGTTEWLGGYKGAVAPWAEDRLGSAEAPTVLKDTGTGPQVEKIAALKPDLILAVYGGLTKEQYESLSKFAPVVAQPKKYNDYGVPWQEQTETIGKALGRSDEALKAVEETEATIAEARKEHPEFKGRSAVMATPYEGMFVFGSQDPRSHLLTDLGFTLPAGLDKVIGDQFGANISKERTDLLDQDALVWQVTDVKKDADKLHKDASYKDLNVVKEGREVYVSETSDYGNALSMGTVLSLRYVVERLVPQLAAAVDGRTGTKVEQPAS</sequence>
<evidence type="ECO:0000256" key="4">
    <source>
        <dbReference type="ARBA" id="ARBA00022729"/>
    </source>
</evidence>
<evidence type="ECO:0000256" key="1">
    <source>
        <dbReference type="ARBA" id="ARBA00004196"/>
    </source>
</evidence>
<dbReference type="SUPFAM" id="SSF53807">
    <property type="entry name" value="Helical backbone' metal receptor"/>
    <property type="match status" value="1"/>
</dbReference>
<comment type="subcellular location">
    <subcellularLocation>
        <location evidence="1">Cell envelope</location>
    </subcellularLocation>
</comment>
<evidence type="ECO:0000313" key="9">
    <source>
        <dbReference type="Proteomes" id="UP001551189"/>
    </source>
</evidence>
<feature type="region of interest" description="Disordered" evidence="5">
    <location>
        <begin position="30"/>
        <end position="52"/>
    </location>
</feature>
<dbReference type="InterPro" id="IPR051313">
    <property type="entry name" value="Bact_iron-sidero_bind"/>
</dbReference>
<comment type="caution">
    <text evidence="8">The sequence shown here is derived from an EMBL/GenBank/DDBJ whole genome shotgun (WGS) entry which is preliminary data.</text>
</comment>
<dbReference type="Gene3D" id="3.40.50.1980">
    <property type="entry name" value="Nitrogenase molybdenum iron protein domain"/>
    <property type="match status" value="2"/>
</dbReference>
<proteinExistence type="inferred from homology"/>
<dbReference type="CDD" id="cd01146">
    <property type="entry name" value="FhuD"/>
    <property type="match status" value="1"/>
</dbReference>
<dbReference type="PANTHER" id="PTHR30532">
    <property type="entry name" value="IRON III DICITRATE-BINDING PERIPLASMIC PROTEIN"/>
    <property type="match status" value="1"/>
</dbReference>
<evidence type="ECO:0000256" key="2">
    <source>
        <dbReference type="ARBA" id="ARBA00008814"/>
    </source>
</evidence>
<reference evidence="8 9" key="1">
    <citation type="submission" date="2024-06" db="EMBL/GenBank/DDBJ databases">
        <title>The Natural Products Discovery Center: Release of the First 8490 Sequenced Strains for Exploring Actinobacteria Biosynthetic Diversity.</title>
        <authorList>
            <person name="Kalkreuter E."/>
            <person name="Kautsar S.A."/>
            <person name="Yang D."/>
            <person name="Bader C.D."/>
            <person name="Teijaro C.N."/>
            <person name="Fluegel L."/>
            <person name="Davis C.M."/>
            <person name="Simpson J.R."/>
            <person name="Lauterbach L."/>
            <person name="Steele A.D."/>
            <person name="Gui C."/>
            <person name="Meng S."/>
            <person name="Li G."/>
            <person name="Viehrig K."/>
            <person name="Ye F."/>
            <person name="Su P."/>
            <person name="Kiefer A.F."/>
            <person name="Nichols A."/>
            <person name="Cepeda A.J."/>
            <person name="Yan W."/>
            <person name="Fan B."/>
            <person name="Jiang Y."/>
            <person name="Adhikari A."/>
            <person name="Zheng C.-J."/>
            <person name="Schuster L."/>
            <person name="Cowan T.M."/>
            <person name="Smanski M.J."/>
            <person name="Chevrette M.G."/>
            <person name="De Carvalho L.P.S."/>
            <person name="Shen B."/>
        </authorList>
    </citation>
    <scope>NUCLEOTIDE SEQUENCE [LARGE SCALE GENOMIC DNA]</scope>
    <source>
        <strain evidence="8 9">NPDC046851</strain>
    </source>
</reference>
<evidence type="ECO:0000256" key="3">
    <source>
        <dbReference type="ARBA" id="ARBA00022448"/>
    </source>
</evidence>
<feature type="chain" id="PRO_5046239558" evidence="6">
    <location>
        <begin position="29"/>
        <end position="356"/>
    </location>
</feature>
<organism evidence="8 9">
    <name type="scientific">Streptomyces neyagawaensis</name>
    <dbReference type="NCBI Taxonomy" id="42238"/>
    <lineage>
        <taxon>Bacteria</taxon>
        <taxon>Bacillati</taxon>
        <taxon>Actinomycetota</taxon>
        <taxon>Actinomycetes</taxon>
        <taxon>Kitasatosporales</taxon>
        <taxon>Streptomycetaceae</taxon>
        <taxon>Streptomyces</taxon>
    </lineage>
</organism>
<gene>
    <name evidence="8" type="ORF">ABZ931_36190</name>
</gene>
<dbReference type="EMBL" id="JBEYXT010000304">
    <property type="protein sequence ID" value="MEU6806388.1"/>
    <property type="molecule type" value="Genomic_DNA"/>
</dbReference>
<dbReference type="PROSITE" id="PS51257">
    <property type="entry name" value="PROKAR_LIPOPROTEIN"/>
    <property type="match status" value="1"/>
</dbReference>
<dbReference type="PANTHER" id="PTHR30532:SF24">
    <property type="entry name" value="FERRIC ENTEROBACTIN-BINDING PERIPLASMIC PROTEIN FEPB"/>
    <property type="match status" value="1"/>
</dbReference>
<feature type="signal peptide" evidence="6">
    <location>
        <begin position="1"/>
        <end position="28"/>
    </location>
</feature>
<feature type="domain" description="Fe/B12 periplasmic-binding" evidence="7">
    <location>
        <begin position="70"/>
        <end position="339"/>
    </location>
</feature>
<comment type="similarity">
    <text evidence="2">Belongs to the bacterial solute-binding protein 8 family.</text>
</comment>
<dbReference type="PROSITE" id="PS50983">
    <property type="entry name" value="FE_B12_PBP"/>
    <property type="match status" value="1"/>
</dbReference>
<name>A0ABV3BAE7_9ACTN</name>
<protein>
    <submittedName>
        <fullName evidence="8">Iron-siderophore ABC transporter substrate-binding protein</fullName>
    </submittedName>
</protein>
<feature type="compositionally biased region" description="Low complexity" evidence="5">
    <location>
        <begin position="36"/>
        <end position="50"/>
    </location>
</feature>
<evidence type="ECO:0000259" key="7">
    <source>
        <dbReference type="PROSITE" id="PS50983"/>
    </source>
</evidence>
<dbReference type="Pfam" id="PF01497">
    <property type="entry name" value="Peripla_BP_2"/>
    <property type="match status" value="1"/>
</dbReference>
<evidence type="ECO:0000256" key="5">
    <source>
        <dbReference type="SAM" id="MobiDB-lite"/>
    </source>
</evidence>
<dbReference type="Proteomes" id="UP001551189">
    <property type="component" value="Unassembled WGS sequence"/>
</dbReference>
<evidence type="ECO:0000313" key="8">
    <source>
        <dbReference type="EMBL" id="MEU6806388.1"/>
    </source>
</evidence>
<keyword evidence="4 6" id="KW-0732">Signal</keyword>
<dbReference type="InterPro" id="IPR002491">
    <property type="entry name" value="ABC_transptr_periplasmic_BD"/>
</dbReference>
<evidence type="ECO:0000256" key="6">
    <source>
        <dbReference type="SAM" id="SignalP"/>
    </source>
</evidence>
<dbReference type="RefSeq" id="WP_359701994.1">
    <property type="nucleotide sequence ID" value="NZ_JBEYXT010000304.1"/>
</dbReference>
<keyword evidence="3" id="KW-0813">Transport</keyword>
<keyword evidence="9" id="KW-1185">Reference proteome</keyword>
<accession>A0ABV3BAE7</accession>